<dbReference type="Gramene" id="HORVU.MOREX.r3.6HG0550000.1">
    <property type="protein sequence ID" value="HORVU.MOREX.r3.6HG0550000.1"/>
    <property type="gene ID" value="HORVU.MOREX.r3.6HG0550000"/>
</dbReference>
<reference evidence="5" key="1">
    <citation type="journal article" date="2012" name="Nature">
        <title>A physical, genetic and functional sequence assembly of the barley genome.</title>
        <authorList>
            <consortium name="The International Barley Genome Sequencing Consortium"/>
            <person name="Mayer K.F."/>
            <person name="Waugh R."/>
            <person name="Brown J.W."/>
            <person name="Schulman A."/>
            <person name="Langridge P."/>
            <person name="Platzer M."/>
            <person name="Fincher G.B."/>
            <person name="Muehlbauer G.J."/>
            <person name="Sato K."/>
            <person name="Close T.J."/>
            <person name="Wise R.P."/>
            <person name="Stein N."/>
        </authorList>
    </citation>
    <scope>NUCLEOTIDE SEQUENCE [LARGE SCALE GENOMIC DNA]</scope>
    <source>
        <strain evidence="5">cv. Morex</strain>
    </source>
</reference>
<evidence type="ECO:0000313" key="4">
    <source>
        <dbReference type="EnsemblPlants" id="HORVU.MOREX.r3.6HG0550000.1"/>
    </source>
</evidence>
<comment type="subcellular location">
    <subcellularLocation>
        <location evidence="1">Membrane</location>
        <topology evidence="1">Single-pass membrane protein</topology>
    </subcellularLocation>
</comment>
<organism evidence="4 5">
    <name type="scientific">Hordeum vulgare subsp. vulgare</name>
    <name type="common">Domesticated barley</name>
    <dbReference type="NCBI Taxonomy" id="112509"/>
    <lineage>
        <taxon>Eukaryota</taxon>
        <taxon>Viridiplantae</taxon>
        <taxon>Streptophyta</taxon>
        <taxon>Embryophyta</taxon>
        <taxon>Tracheophyta</taxon>
        <taxon>Spermatophyta</taxon>
        <taxon>Magnoliopsida</taxon>
        <taxon>Liliopsida</taxon>
        <taxon>Poales</taxon>
        <taxon>Poaceae</taxon>
        <taxon>BOP clade</taxon>
        <taxon>Pooideae</taxon>
        <taxon>Triticodae</taxon>
        <taxon>Triticeae</taxon>
        <taxon>Hordeinae</taxon>
        <taxon>Hordeum</taxon>
    </lineage>
</organism>
<dbReference type="PANTHER" id="PTHR33491">
    <property type="entry name" value="OSJNBA0016N04.9 PROTEIN"/>
    <property type="match status" value="1"/>
</dbReference>
<dbReference type="GO" id="GO:0016020">
    <property type="term" value="C:membrane"/>
    <property type="evidence" value="ECO:0007669"/>
    <property type="project" value="UniProtKB-SubCell"/>
</dbReference>
<evidence type="ECO:0000256" key="1">
    <source>
        <dbReference type="ARBA" id="ARBA00004167"/>
    </source>
</evidence>
<accession>A0A8I6XXT9</accession>
<sequence length="319" mass="35253">MRSCGDVEVPYPFGIGPSKCYWPGFELRCDTTNYPPRLLLGSGQFRVTSISLPNTTMRVIGTTDLMLNTLFTPNDYQIQQTALGEFLRFFSEKAPYSLSTDNEFILTGCNTQATLLGHGNPAAIISGCASFCSHNDTANRIGAVGWPTDDLHGGSSGGKYCYGMGCCQARISESMDGMPKKLRFNWVNANAPRGPIRMPGMVFIAEEGWFDRPGVAARLMQDHDTMSTNYVEVPLLLRWEVLPLHNGSLSANVSSSHPDCNRDQVARNICKSKQSHCQPRNRGYSCQCSDDYHGNPYIQDGCIGGHPKFIKGEQRMLQL</sequence>
<dbReference type="GO" id="GO:0030247">
    <property type="term" value="F:polysaccharide binding"/>
    <property type="evidence" value="ECO:0007669"/>
    <property type="project" value="InterPro"/>
</dbReference>
<dbReference type="AlphaFoldDB" id="A0A8I6XXT9"/>
<evidence type="ECO:0000313" key="5">
    <source>
        <dbReference type="Proteomes" id="UP000011116"/>
    </source>
</evidence>
<reference evidence="4" key="2">
    <citation type="submission" date="2020-10" db="EMBL/GenBank/DDBJ databases">
        <authorList>
            <person name="Scholz U."/>
            <person name="Mascher M."/>
            <person name="Fiebig A."/>
        </authorList>
    </citation>
    <scope>NUCLEOTIDE SEQUENCE [LARGE SCALE GENOMIC DNA]</scope>
    <source>
        <strain evidence="4">cv. Morex</strain>
    </source>
</reference>
<dbReference type="Gramene" id="HORVU.MOREX.r2.6HG0457070.1">
    <property type="protein sequence ID" value="HORVU.MOREX.r2.6HG0457070.1"/>
    <property type="gene ID" value="HORVU.MOREX.r2.6HG0457070"/>
</dbReference>
<dbReference type="Pfam" id="PF13947">
    <property type="entry name" value="GUB_WAK_bind"/>
    <property type="match status" value="1"/>
</dbReference>
<proteinExistence type="predicted"/>
<dbReference type="Proteomes" id="UP000011116">
    <property type="component" value="Chromosome 6H"/>
</dbReference>
<keyword evidence="5" id="KW-1185">Reference proteome</keyword>
<protein>
    <recommendedName>
        <fullName evidence="3">Wall-associated receptor kinase galacturonan-binding domain-containing protein</fullName>
    </recommendedName>
</protein>
<evidence type="ECO:0000256" key="2">
    <source>
        <dbReference type="ARBA" id="ARBA00022729"/>
    </source>
</evidence>
<keyword evidence="2" id="KW-0732">Signal</keyword>
<evidence type="ECO:0000259" key="3">
    <source>
        <dbReference type="Pfam" id="PF13947"/>
    </source>
</evidence>
<feature type="domain" description="Wall-associated receptor kinase galacturonan-binding" evidence="3">
    <location>
        <begin position="3"/>
        <end position="59"/>
    </location>
</feature>
<dbReference type="InterPro" id="IPR025287">
    <property type="entry name" value="WAK_GUB"/>
</dbReference>
<reference evidence="4" key="3">
    <citation type="submission" date="2022-01" db="UniProtKB">
        <authorList>
            <consortium name="EnsemblPlants"/>
        </authorList>
    </citation>
    <scope>IDENTIFICATION</scope>
    <source>
        <strain evidence="4">subsp. vulgare</strain>
    </source>
</reference>
<name>A0A8I6XXT9_HORVV</name>
<dbReference type="EnsemblPlants" id="HORVU.MOREX.r3.6HG0550000.1">
    <property type="protein sequence ID" value="HORVU.MOREX.r3.6HG0550000.1"/>
    <property type="gene ID" value="HORVU.MOREX.r3.6HG0550000"/>
</dbReference>